<evidence type="ECO:0000256" key="8">
    <source>
        <dbReference type="ARBA" id="ARBA00023047"/>
    </source>
</evidence>
<feature type="transmembrane region" description="Helical" evidence="10">
    <location>
        <begin position="82"/>
        <end position="98"/>
    </location>
</feature>
<keyword evidence="8" id="KW-0625">Polysaccharide transport</keyword>
<reference evidence="12" key="1">
    <citation type="journal article" date="2023" name="Int. J. Syst. Evol. Microbiol.">
        <title>Sinisalibacter aestuarii sp. nov., isolated from estuarine sediment of the Arakawa River.</title>
        <authorList>
            <person name="Arafat S.T."/>
            <person name="Hirano S."/>
            <person name="Sato A."/>
            <person name="Takeuchi K."/>
            <person name="Yasuda T."/>
            <person name="Terahara T."/>
            <person name="Hamada M."/>
            <person name="Kobayashi T."/>
        </authorList>
    </citation>
    <scope>NUCLEOTIDE SEQUENCE</scope>
    <source>
        <strain evidence="12">B-399</strain>
    </source>
</reference>
<organism evidence="12 13">
    <name type="scientific">Sinisalibacter aestuarii</name>
    <dbReference type="NCBI Taxonomy" id="2949426"/>
    <lineage>
        <taxon>Bacteria</taxon>
        <taxon>Pseudomonadati</taxon>
        <taxon>Pseudomonadota</taxon>
        <taxon>Alphaproteobacteria</taxon>
        <taxon>Rhodobacterales</taxon>
        <taxon>Roseobacteraceae</taxon>
        <taxon>Sinisalibacter</taxon>
    </lineage>
</organism>
<protein>
    <submittedName>
        <fullName evidence="12">Transport permease protein</fullName>
    </submittedName>
</protein>
<keyword evidence="6 10" id="KW-0812">Transmembrane</keyword>
<evidence type="ECO:0000256" key="5">
    <source>
        <dbReference type="ARBA" id="ARBA00022597"/>
    </source>
</evidence>
<dbReference type="InterPro" id="IPR000412">
    <property type="entry name" value="ABC_2_transport"/>
</dbReference>
<feature type="transmembrane region" description="Helical" evidence="10">
    <location>
        <begin position="118"/>
        <end position="136"/>
    </location>
</feature>
<keyword evidence="4" id="KW-1003">Cell membrane</keyword>
<feature type="domain" description="ABC-2 type transporter transmembrane" evidence="11">
    <location>
        <begin position="37"/>
        <end position="243"/>
    </location>
</feature>
<keyword evidence="3" id="KW-0813">Transport</keyword>
<comment type="caution">
    <text evidence="12">The sequence shown here is derived from an EMBL/GenBank/DDBJ whole genome shotgun (WGS) entry which is preliminary data.</text>
</comment>
<sequence length="283" mass="31287">MSSMDSADTTSQIAPALEPPKAIFDEHRRSFATARVILALVLREMSTQYGRSPGGYIWAILEPIGMIVILSVGFSLLVRMPSLGNGFVLFYASAYLVFSHYKSIEKATNKAIAFSRPLLFYPAVTWLDALLARIILNTLTNLLNMILIIGGVIFLFAPGIVPYYPPMIEAVALATLLGVGVGTLNCFLMGVSPLYTTLWKMATRPLMIASGVLYIMEDLPDAARDVLWWNPLIHITAMFRTGIYPYYHAQFLSPMYVVAIGLGSFAIGLLFLNSYNKNIINNE</sequence>
<feature type="transmembrane region" description="Helical" evidence="10">
    <location>
        <begin position="253"/>
        <end position="272"/>
    </location>
</feature>
<feature type="transmembrane region" description="Helical" evidence="10">
    <location>
        <begin position="55"/>
        <end position="76"/>
    </location>
</feature>
<evidence type="ECO:0000256" key="10">
    <source>
        <dbReference type="SAM" id="Phobius"/>
    </source>
</evidence>
<keyword evidence="5" id="KW-0762">Sugar transport</keyword>
<evidence type="ECO:0000256" key="4">
    <source>
        <dbReference type="ARBA" id="ARBA00022475"/>
    </source>
</evidence>
<evidence type="ECO:0000256" key="2">
    <source>
        <dbReference type="ARBA" id="ARBA00007783"/>
    </source>
</evidence>
<dbReference type="PANTHER" id="PTHR30413">
    <property type="entry name" value="INNER MEMBRANE TRANSPORT PERMEASE"/>
    <property type="match status" value="1"/>
</dbReference>
<keyword evidence="9 10" id="KW-0472">Membrane</keyword>
<evidence type="ECO:0000313" key="13">
    <source>
        <dbReference type="Proteomes" id="UP001144205"/>
    </source>
</evidence>
<evidence type="ECO:0000256" key="7">
    <source>
        <dbReference type="ARBA" id="ARBA00022989"/>
    </source>
</evidence>
<dbReference type="PANTHER" id="PTHR30413:SF10">
    <property type="entry name" value="CAPSULE POLYSACCHARIDE EXPORT INNER-MEMBRANE PROTEIN CTRC"/>
    <property type="match status" value="1"/>
</dbReference>
<feature type="transmembrane region" description="Helical" evidence="10">
    <location>
        <begin position="171"/>
        <end position="191"/>
    </location>
</feature>
<dbReference type="Proteomes" id="UP001144205">
    <property type="component" value="Unassembled WGS sequence"/>
</dbReference>
<feature type="transmembrane region" description="Helical" evidence="10">
    <location>
        <begin position="142"/>
        <end position="164"/>
    </location>
</feature>
<evidence type="ECO:0000256" key="6">
    <source>
        <dbReference type="ARBA" id="ARBA00022692"/>
    </source>
</evidence>
<dbReference type="PRINTS" id="PR00164">
    <property type="entry name" value="ABC2TRNSPORT"/>
</dbReference>
<evidence type="ECO:0000313" key="12">
    <source>
        <dbReference type="EMBL" id="GKY86554.1"/>
    </source>
</evidence>
<accession>A0ABQ5LNH1</accession>
<evidence type="ECO:0000259" key="11">
    <source>
        <dbReference type="Pfam" id="PF01061"/>
    </source>
</evidence>
<name>A0ABQ5LNH1_9RHOB</name>
<feature type="transmembrane region" description="Helical" evidence="10">
    <location>
        <begin position="227"/>
        <end position="247"/>
    </location>
</feature>
<proteinExistence type="inferred from homology"/>
<dbReference type="Pfam" id="PF01061">
    <property type="entry name" value="ABC2_membrane"/>
    <property type="match status" value="1"/>
</dbReference>
<comment type="similarity">
    <text evidence="2">Belongs to the ABC-2 integral membrane protein family.</text>
</comment>
<evidence type="ECO:0000256" key="3">
    <source>
        <dbReference type="ARBA" id="ARBA00022448"/>
    </source>
</evidence>
<gene>
    <name evidence="12" type="primary">rkpT1_1</name>
    <name evidence="12" type="ORF">STA1M1_04230</name>
</gene>
<evidence type="ECO:0000256" key="1">
    <source>
        <dbReference type="ARBA" id="ARBA00004651"/>
    </source>
</evidence>
<evidence type="ECO:0000256" key="9">
    <source>
        <dbReference type="ARBA" id="ARBA00023136"/>
    </source>
</evidence>
<dbReference type="EMBL" id="BROH01000001">
    <property type="protein sequence ID" value="GKY86554.1"/>
    <property type="molecule type" value="Genomic_DNA"/>
</dbReference>
<dbReference type="InterPro" id="IPR013525">
    <property type="entry name" value="ABC2_TM"/>
</dbReference>
<comment type="subcellular location">
    <subcellularLocation>
        <location evidence="1">Cell membrane</location>
        <topology evidence="1">Multi-pass membrane protein</topology>
    </subcellularLocation>
</comment>
<keyword evidence="13" id="KW-1185">Reference proteome</keyword>
<keyword evidence="7 10" id="KW-1133">Transmembrane helix</keyword>